<sequence>MSPVRPKNVSSSSKAPGEQAIKEEENIERVVRLLPYSSSELDTETVDLHVDHQIHAQDIAHFAYFGYDEHVKQLVTQSGFQMTMVQNIYKHVSSFKRTEKVIKAMHTAALECAKEEIEEELDVEDLYTGGMSLV</sequence>
<dbReference type="Proteomes" id="UP000714275">
    <property type="component" value="Unassembled WGS sequence"/>
</dbReference>
<comment type="caution">
    <text evidence="2">The sequence shown here is derived from an EMBL/GenBank/DDBJ whole genome shotgun (WGS) entry which is preliminary data.</text>
</comment>
<evidence type="ECO:0000313" key="2">
    <source>
        <dbReference type="EMBL" id="KAG1777617.1"/>
    </source>
</evidence>
<evidence type="ECO:0000256" key="1">
    <source>
        <dbReference type="SAM" id="MobiDB-lite"/>
    </source>
</evidence>
<evidence type="ECO:0000313" key="3">
    <source>
        <dbReference type="Proteomes" id="UP000714275"/>
    </source>
</evidence>
<keyword evidence="3" id="KW-1185">Reference proteome</keyword>
<accession>A0A9P7D3D2</accession>
<protein>
    <submittedName>
        <fullName evidence="2">Uncharacterized protein</fullName>
    </submittedName>
</protein>
<dbReference type="EMBL" id="JABBWD010000019">
    <property type="protein sequence ID" value="KAG1777617.1"/>
    <property type="molecule type" value="Genomic_DNA"/>
</dbReference>
<dbReference type="AlphaFoldDB" id="A0A9P7D3D2"/>
<organism evidence="2 3">
    <name type="scientific">Suillus placidus</name>
    <dbReference type="NCBI Taxonomy" id="48579"/>
    <lineage>
        <taxon>Eukaryota</taxon>
        <taxon>Fungi</taxon>
        <taxon>Dikarya</taxon>
        <taxon>Basidiomycota</taxon>
        <taxon>Agaricomycotina</taxon>
        <taxon>Agaricomycetes</taxon>
        <taxon>Agaricomycetidae</taxon>
        <taxon>Boletales</taxon>
        <taxon>Suillineae</taxon>
        <taxon>Suillaceae</taxon>
        <taxon>Suillus</taxon>
    </lineage>
</organism>
<name>A0A9P7D3D2_9AGAM</name>
<reference evidence="2" key="1">
    <citation type="journal article" date="2020" name="New Phytol.">
        <title>Comparative genomics reveals dynamic genome evolution in host specialist ectomycorrhizal fungi.</title>
        <authorList>
            <person name="Lofgren L.A."/>
            <person name="Nguyen N.H."/>
            <person name="Vilgalys R."/>
            <person name="Ruytinx J."/>
            <person name="Liao H.L."/>
            <person name="Branco S."/>
            <person name="Kuo A."/>
            <person name="LaButti K."/>
            <person name="Lipzen A."/>
            <person name="Andreopoulos W."/>
            <person name="Pangilinan J."/>
            <person name="Riley R."/>
            <person name="Hundley H."/>
            <person name="Na H."/>
            <person name="Barry K."/>
            <person name="Grigoriev I.V."/>
            <person name="Stajich J.E."/>
            <person name="Kennedy P.G."/>
        </authorList>
    </citation>
    <scope>NUCLEOTIDE SEQUENCE</scope>
    <source>
        <strain evidence="2">DOB743</strain>
    </source>
</reference>
<proteinExistence type="predicted"/>
<feature type="region of interest" description="Disordered" evidence="1">
    <location>
        <begin position="1"/>
        <end position="22"/>
    </location>
</feature>
<gene>
    <name evidence="2" type="ORF">EV702DRAFT_1045033</name>
</gene>
<dbReference type="OrthoDB" id="2684004at2759"/>